<comment type="caution">
    <text evidence="1">The sequence shown here is derived from an EMBL/GenBank/DDBJ whole genome shotgun (WGS) entry which is preliminary data.</text>
</comment>
<keyword evidence="2" id="KW-1185">Reference proteome</keyword>
<name>A0A839T988_9GAMM</name>
<organism evidence="1 2">
    <name type="scientific">Psychrobacter luti</name>
    <dbReference type="NCBI Taxonomy" id="198481"/>
    <lineage>
        <taxon>Bacteria</taxon>
        <taxon>Pseudomonadati</taxon>
        <taxon>Pseudomonadota</taxon>
        <taxon>Gammaproteobacteria</taxon>
        <taxon>Moraxellales</taxon>
        <taxon>Moraxellaceae</taxon>
        <taxon>Psychrobacter</taxon>
    </lineage>
</organism>
<dbReference type="Proteomes" id="UP000588111">
    <property type="component" value="Unassembled WGS sequence"/>
</dbReference>
<dbReference type="AlphaFoldDB" id="A0A839T988"/>
<evidence type="ECO:0000313" key="2">
    <source>
        <dbReference type="Proteomes" id="UP000588111"/>
    </source>
</evidence>
<gene>
    <name evidence="1" type="ORF">FHS24_000180</name>
</gene>
<proteinExistence type="predicted"/>
<protein>
    <submittedName>
        <fullName evidence="1">Uncharacterized protein</fullName>
    </submittedName>
</protein>
<dbReference type="EMBL" id="JACHXL010000001">
    <property type="protein sequence ID" value="MBB3105689.1"/>
    <property type="molecule type" value="Genomic_DNA"/>
</dbReference>
<reference evidence="1 2" key="1">
    <citation type="submission" date="2020-08" db="EMBL/GenBank/DDBJ databases">
        <title>Genomic Encyclopedia of Type Strains, Phase III (KMG-III): the genomes of soil and plant-associated and newly described type strains.</title>
        <authorList>
            <person name="Whitman W."/>
        </authorList>
    </citation>
    <scope>NUCLEOTIDE SEQUENCE [LARGE SCALE GENOMIC DNA]</scope>
    <source>
        <strain evidence="1 2">CECT 5885</strain>
    </source>
</reference>
<accession>A0A839T988</accession>
<evidence type="ECO:0000313" key="1">
    <source>
        <dbReference type="EMBL" id="MBB3105689.1"/>
    </source>
</evidence>
<sequence length="54" mass="6080">MGFFCQNIAVTKRKSHTSLSCLLFCLYTHVTNHPIYHSLIYVAVVHSMVGLSPN</sequence>